<gene>
    <name evidence="3" type="ORF">D9758_002240</name>
</gene>
<feature type="compositionally biased region" description="Polar residues" evidence="1">
    <location>
        <begin position="240"/>
        <end position="249"/>
    </location>
</feature>
<feature type="transmembrane region" description="Helical" evidence="2">
    <location>
        <begin position="294"/>
        <end position="313"/>
    </location>
</feature>
<evidence type="ECO:0000313" key="3">
    <source>
        <dbReference type="EMBL" id="KAF5368564.1"/>
    </source>
</evidence>
<dbReference type="EMBL" id="JAACJM010000015">
    <property type="protein sequence ID" value="KAF5368564.1"/>
    <property type="molecule type" value="Genomic_DNA"/>
</dbReference>
<feature type="compositionally biased region" description="Low complexity" evidence="1">
    <location>
        <begin position="250"/>
        <end position="275"/>
    </location>
</feature>
<feature type="region of interest" description="Disordered" evidence="1">
    <location>
        <begin position="240"/>
        <end position="289"/>
    </location>
</feature>
<evidence type="ECO:0000313" key="4">
    <source>
        <dbReference type="Proteomes" id="UP000559256"/>
    </source>
</evidence>
<keyword evidence="2" id="KW-0472">Membrane</keyword>
<reference evidence="3 4" key="1">
    <citation type="journal article" date="2020" name="ISME J.">
        <title>Uncovering the hidden diversity of litter-decomposition mechanisms in mushroom-forming fungi.</title>
        <authorList>
            <person name="Floudas D."/>
            <person name="Bentzer J."/>
            <person name="Ahren D."/>
            <person name="Johansson T."/>
            <person name="Persson P."/>
            <person name="Tunlid A."/>
        </authorList>
    </citation>
    <scope>NUCLEOTIDE SEQUENCE [LARGE SCALE GENOMIC DNA]</scope>
    <source>
        <strain evidence="3 4">CBS 291.85</strain>
    </source>
</reference>
<name>A0A8H5GPF8_9AGAR</name>
<feature type="transmembrane region" description="Helical" evidence="2">
    <location>
        <begin position="18"/>
        <end position="38"/>
    </location>
</feature>
<sequence length="385" mass="42571">MSNAFNCPAEANRVDSDISGPGVRASFYVQAFFLVLLVDRSWQDAPVALYTFIAMSFGLTLAAMINRETIVLLEALQVSNLVWLANFGTFVALASYSRQKAANKKLMESVAKKSIPQLKFDYGVKYAAMLQTLFSMILTIYMWATVDRFCSVDAVYVFFVIKAPALGSGRIVSLTFSSILTALYILLTMHELLSYNDRRRRKKEKVLQEEKDTDIENCAVSHPSPVFLVTQHDAATPVSAQTPTMAIPTSSSSYRGSGSSLIPPSPTPSSATGLSFPATPKSRRPRRRRWSSELDPMFVGILICQIVVFAYFIVSSEMLLKYNHADDGGSYGFGQILALVVILPSALSVIGALREHGLKKKKKGQSKKKGRHHKRRLRHAIGDVV</sequence>
<feature type="transmembrane region" description="Helical" evidence="2">
    <location>
        <begin position="77"/>
        <end position="97"/>
    </location>
</feature>
<feature type="transmembrane region" description="Helical" evidence="2">
    <location>
        <begin position="333"/>
        <end position="353"/>
    </location>
</feature>
<feature type="transmembrane region" description="Helical" evidence="2">
    <location>
        <begin position="122"/>
        <end position="144"/>
    </location>
</feature>
<evidence type="ECO:0000256" key="2">
    <source>
        <dbReference type="SAM" id="Phobius"/>
    </source>
</evidence>
<feature type="compositionally biased region" description="Basic residues" evidence="1">
    <location>
        <begin position="358"/>
        <end position="379"/>
    </location>
</feature>
<dbReference type="Proteomes" id="UP000559256">
    <property type="component" value="Unassembled WGS sequence"/>
</dbReference>
<feature type="region of interest" description="Disordered" evidence="1">
    <location>
        <begin position="358"/>
        <end position="385"/>
    </location>
</feature>
<keyword evidence="2" id="KW-0812">Transmembrane</keyword>
<proteinExistence type="predicted"/>
<organism evidence="3 4">
    <name type="scientific">Tetrapyrgos nigripes</name>
    <dbReference type="NCBI Taxonomy" id="182062"/>
    <lineage>
        <taxon>Eukaryota</taxon>
        <taxon>Fungi</taxon>
        <taxon>Dikarya</taxon>
        <taxon>Basidiomycota</taxon>
        <taxon>Agaricomycotina</taxon>
        <taxon>Agaricomycetes</taxon>
        <taxon>Agaricomycetidae</taxon>
        <taxon>Agaricales</taxon>
        <taxon>Marasmiineae</taxon>
        <taxon>Marasmiaceae</taxon>
        <taxon>Tetrapyrgos</taxon>
    </lineage>
</organism>
<feature type="transmembrane region" description="Helical" evidence="2">
    <location>
        <begin position="47"/>
        <end position="65"/>
    </location>
</feature>
<dbReference type="OrthoDB" id="5427664at2759"/>
<keyword evidence="2" id="KW-1133">Transmembrane helix</keyword>
<feature type="transmembrane region" description="Helical" evidence="2">
    <location>
        <begin position="171"/>
        <end position="193"/>
    </location>
</feature>
<dbReference type="AlphaFoldDB" id="A0A8H5GPF8"/>
<comment type="caution">
    <text evidence="3">The sequence shown here is derived from an EMBL/GenBank/DDBJ whole genome shotgun (WGS) entry which is preliminary data.</text>
</comment>
<evidence type="ECO:0000256" key="1">
    <source>
        <dbReference type="SAM" id="MobiDB-lite"/>
    </source>
</evidence>
<accession>A0A8H5GPF8</accession>
<protein>
    <submittedName>
        <fullName evidence="3">Uncharacterized protein</fullName>
    </submittedName>
</protein>
<keyword evidence="4" id="KW-1185">Reference proteome</keyword>